<dbReference type="Proteomes" id="UP000310189">
    <property type="component" value="Unassembled WGS sequence"/>
</dbReference>
<feature type="domain" description="PCI" evidence="4">
    <location>
        <begin position="193"/>
        <end position="362"/>
    </location>
</feature>
<keyword evidence="1" id="KW-0647">Proteasome</keyword>
<evidence type="ECO:0000313" key="6">
    <source>
        <dbReference type="Proteomes" id="UP000310189"/>
    </source>
</evidence>
<dbReference type="InterPro" id="IPR019585">
    <property type="entry name" value="Rpn7/CSN1"/>
</dbReference>
<dbReference type="Pfam" id="PF01399">
    <property type="entry name" value="PCI"/>
    <property type="match status" value="1"/>
</dbReference>
<dbReference type="PANTHER" id="PTHR14145:SF1">
    <property type="entry name" value="26S PROTEASOME NON-ATPASE REGULATORY SUBUNIT 6"/>
    <property type="match status" value="1"/>
</dbReference>
<evidence type="ECO:0000256" key="1">
    <source>
        <dbReference type="ARBA" id="ARBA00022942"/>
    </source>
</evidence>
<dbReference type="GO" id="GO:0043161">
    <property type="term" value="P:proteasome-mediated ubiquitin-dependent protein catabolic process"/>
    <property type="evidence" value="ECO:0007669"/>
    <property type="project" value="TreeGrafter"/>
</dbReference>
<reference evidence="5 6" key="1">
    <citation type="submission" date="2019-03" db="EMBL/GenBank/DDBJ databases">
        <title>Sequencing 23 genomes of Wallemia ichthyophaga.</title>
        <authorList>
            <person name="Gostincar C."/>
        </authorList>
    </citation>
    <scope>NUCLEOTIDE SEQUENCE [LARGE SCALE GENOMIC DNA]</scope>
    <source>
        <strain evidence="5 6">EXF-5753</strain>
    </source>
</reference>
<dbReference type="FunFam" id="1.25.40.570:FF:000005">
    <property type="entry name" value="26S proteasome regulatory subunit N7"/>
    <property type="match status" value="1"/>
</dbReference>
<keyword evidence="6" id="KW-1185">Reference proteome</keyword>
<dbReference type="SMART" id="SM00088">
    <property type="entry name" value="PINT"/>
    <property type="match status" value="1"/>
</dbReference>
<dbReference type="AlphaFoldDB" id="A0A4T0FEA0"/>
<sequence length="389" mass="43614">MSFADNDAVPAIPNLDLPQSVFVLQQSSLSHLHASARTTLLEGINKDEMAPYALSLPSSILSSSDKDALVGALQPRNSKVVEDIHTAIKKAEEEEGESEISDNLRKLAIHYVRIGDKEQALPAISKAIEKTAGVGHKIDLNLLLIRLGLFSNDHKLITQHIAAAQTLVDQGGDWDRRNRLKVYVGLYALMVRDFNKATTQFLDTLSTFTCYELIDYDQFIIYTVITSLLTLDRVELKKRILESPEVVGLMHHNTLIKNFANSLYECDYALLFRSLAGVEETHLLPSRYWNGHARFYSREIRIRAYSQLLESYKSLNITHLANTFGVSDEFVHKEFSKLIPAGRLNCTLDAVANVVQSSRKDDRVGSYQNVVSNGDVLLNSIQKLARVLN</sequence>
<evidence type="ECO:0000256" key="2">
    <source>
        <dbReference type="ARBA" id="ARBA00093435"/>
    </source>
</evidence>
<proteinExistence type="predicted"/>
<name>A0A4T0FEA0_9BASI</name>
<comment type="subunit">
    <text evidence="3">The 26S proteasome is composed of a core protease, known as the 20S proteasome, capped at one or both ends by the 19S regulatory complex (RC). The RC is composed of at least 18 different subunits in two subcomplexes, the base and the lid, which form the portions proximal and distal to the 20S proteolytic core, respectively. Component of the lid subcomplex of the 19S RC.</text>
</comment>
<dbReference type="InterPro" id="IPR049549">
    <property type="entry name" value="RPN7_PSMD6_C"/>
</dbReference>
<accession>A0A4T0FEA0</accession>
<evidence type="ECO:0000313" key="5">
    <source>
        <dbReference type="EMBL" id="TIA86120.1"/>
    </source>
</evidence>
<dbReference type="InterPro" id="IPR000717">
    <property type="entry name" value="PCI_dom"/>
</dbReference>
<dbReference type="PROSITE" id="PS50250">
    <property type="entry name" value="PCI"/>
    <property type="match status" value="1"/>
</dbReference>
<evidence type="ECO:0000259" key="4">
    <source>
        <dbReference type="PROSITE" id="PS50250"/>
    </source>
</evidence>
<dbReference type="GO" id="GO:0008541">
    <property type="term" value="C:proteasome regulatory particle, lid subcomplex"/>
    <property type="evidence" value="ECO:0007669"/>
    <property type="project" value="UniProtKB-ARBA"/>
</dbReference>
<dbReference type="InterPro" id="IPR036390">
    <property type="entry name" value="WH_DNA-bd_sf"/>
</dbReference>
<comment type="caution">
    <text evidence="5">The sequence shown here is derived from an EMBL/GenBank/DDBJ whole genome shotgun (WGS) entry which is preliminary data.</text>
</comment>
<evidence type="ECO:0000256" key="3">
    <source>
        <dbReference type="ARBA" id="ARBA00093502"/>
    </source>
</evidence>
<organism evidence="5 6">
    <name type="scientific">Wallemia hederae</name>
    <dbReference type="NCBI Taxonomy" id="1540922"/>
    <lineage>
        <taxon>Eukaryota</taxon>
        <taxon>Fungi</taxon>
        <taxon>Dikarya</taxon>
        <taxon>Basidiomycota</taxon>
        <taxon>Wallemiomycotina</taxon>
        <taxon>Wallemiomycetes</taxon>
        <taxon>Wallemiales</taxon>
        <taxon>Wallemiaceae</taxon>
        <taxon>Wallemia</taxon>
    </lineage>
</organism>
<dbReference type="Pfam" id="PF10602">
    <property type="entry name" value="RPN7"/>
    <property type="match status" value="1"/>
</dbReference>
<dbReference type="PANTHER" id="PTHR14145">
    <property type="entry name" value="26S PROTESOME SUBUNIT 6"/>
    <property type="match status" value="1"/>
</dbReference>
<dbReference type="InterPro" id="IPR045135">
    <property type="entry name" value="Rpn7_N"/>
</dbReference>
<dbReference type="SUPFAM" id="SSF46785">
    <property type="entry name" value="Winged helix' DNA-binding domain"/>
    <property type="match status" value="1"/>
</dbReference>
<dbReference type="OrthoDB" id="1452at2759"/>
<comment type="function">
    <text evidence="2">Component of the 19S cap proteasome complex which acts as a regulatory subunit of the 26S proteasome, involved in the ATP-dependent degradation of ubiquitinated proteins.</text>
</comment>
<dbReference type="Pfam" id="PF21154">
    <property type="entry name" value="RPN7_PSMD6_C"/>
    <property type="match status" value="1"/>
</dbReference>
<protein>
    <recommendedName>
        <fullName evidence="4">PCI domain-containing protein</fullName>
    </recommendedName>
</protein>
<dbReference type="Gene3D" id="1.25.40.570">
    <property type="match status" value="1"/>
</dbReference>
<gene>
    <name evidence="5" type="ORF">E3P99_03780</name>
</gene>
<dbReference type="EMBL" id="SPNW01000088">
    <property type="protein sequence ID" value="TIA86120.1"/>
    <property type="molecule type" value="Genomic_DNA"/>
</dbReference>